<accession>A0A6C2C344</accession>
<evidence type="ECO:0000256" key="1">
    <source>
        <dbReference type="ARBA" id="ARBA00004496"/>
    </source>
</evidence>
<dbReference type="InterPro" id="IPR001669">
    <property type="entry name" value="Arg_repress"/>
</dbReference>
<dbReference type="GO" id="GO:0003700">
    <property type="term" value="F:DNA-binding transcription factor activity"/>
    <property type="evidence" value="ECO:0007669"/>
    <property type="project" value="UniProtKB-UniRule"/>
</dbReference>
<keyword evidence="7" id="KW-0055">Arginine biosynthesis</keyword>
<dbReference type="PANTHER" id="PTHR34471">
    <property type="entry name" value="ARGININE REPRESSOR"/>
    <property type="match status" value="1"/>
</dbReference>
<dbReference type="GO" id="GO:0006526">
    <property type="term" value="P:L-arginine biosynthetic process"/>
    <property type="evidence" value="ECO:0007669"/>
    <property type="project" value="UniProtKB-UniPathway"/>
</dbReference>
<comment type="function">
    <text evidence="7">Regulates arginine biosynthesis genes.</text>
</comment>
<dbReference type="Gene3D" id="1.10.10.10">
    <property type="entry name" value="Winged helix-like DNA-binding domain superfamily/Winged helix DNA-binding domain"/>
    <property type="match status" value="1"/>
</dbReference>
<comment type="similarity">
    <text evidence="2 7">Belongs to the ArgR family.</text>
</comment>
<dbReference type="GO" id="GO:0003677">
    <property type="term" value="F:DNA binding"/>
    <property type="evidence" value="ECO:0007669"/>
    <property type="project" value="UniProtKB-KW"/>
</dbReference>
<evidence type="ECO:0000259" key="8">
    <source>
        <dbReference type="Pfam" id="PF01316"/>
    </source>
</evidence>
<name>A0A6C2C344_9LACO</name>
<keyword evidence="4 7" id="KW-0805">Transcription regulation</keyword>
<proteinExistence type="inferred from homology"/>
<keyword evidence="5 7" id="KW-0238">DNA-binding</keyword>
<dbReference type="UniPathway" id="UPA00068"/>
<keyword evidence="3 7" id="KW-0963">Cytoplasm</keyword>
<dbReference type="InterPro" id="IPR020900">
    <property type="entry name" value="Arg_repress_DNA-bd"/>
</dbReference>
<dbReference type="PANTHER" id="PTHR34471:SF1">
    <property type="entry name" value="ARGININE REPRESSOR"/>
    <property type="match status" value="1"/>
</dbReference>
<reference evidence="10 11" key="1">
    <citation type="submission" date="2019-01" db="EMBL/GenBank/DDBJ databases">
        <title>Weissella sp. nov., a novel lactic acid bacterium isolated from animal feces.</title>
        <authorList>
            <person name="Wang L.-T."/>
        </authorList>
    </citation>
    <scope>NUCLEOTIDE SEQUENCE [LARGE SCALE GENOMIC DNA]</scope>
    <source>
        <strain evidence="10 11">8H-2</strain>
    </source>
</reference>
<dbReference type="Gene3D" id="3.30.1360.40">
    <property type="match status" value="1"/>
</dbReference>
<sequence>MRRSKQARQQAIRTLVLTERIQRQEDLVKHLNGQGWEVTQATVSRDIAELQLVKIPNQEGGFTYAVMSDTDYLNQLSLILREDTTTVTTQQNMVMIKVTPGTGPALKMALEEANLNDVFGLIGDDAGVLVILKEKVDAQDFTKMLMVHH</sequence>
<evidence type="ECO:0000256" key="4">
    <source>
        <dbReference type="ARBA" id="ARBA00023015"/>
    </source>
</evidence>
<evidence type="ECO:0000313" key="10">
    <source>
        <dbReference type="EMBL" id="TYC48391.1"/>
    </source>
</evidence>
<dbReference type="PRINTS" id="PR01467">
    <property type="entry name" value="ARGREPRESSOR"/>
</dbReference>
<dbReference type="InterPro" id="IPR020899">
    <property type="entry name" value="Arg_repress_C"/>
</dbReference>
<dbReference type="Pfam" id="PF02863">
    <property type="entry name" value="Arg_repressor_C"/>
    <property type="match status" value="1"/>
</dbReference>
<dbReference type="Proteomes" id="UP000371977">
    <property type="component" value="Unassembled WGS sequence"/>
</dbReference>
<dbReference type="Pfam" id="PF01316">
    <property type="entry name" value="Arg_repressor"/>
    <property type="match status" value="1"/>
</dbReference>
<dbReference type="GO" id="GO:0051259">
    <property type="term" value="P:protein complex oligomerization"/>
    <property type="evidence" value="ECO:0007669"/>
    <property type="project" value="InterPro"/>
</dbReference>
<evidence type="ECO:0000256" key="5">
    <source>
        <dbReference type="ARBA" id="ARBA00023125"/>
    </source>
</evidence>
<keyword evidence="7" id="KW-0678">Repressor</keyword>
<evidence type="ECO:0000256" key="6">
    <source>
        <dbReference type="ARBA" id="ARBA00023163"/>
    </source>
</evidence>
<keyword evidence="7" id="KW-0028">Amino-acid biosynthesis</keyword>
<dbReference type="SUPFAM" id="SSF46785">
    <property type="entry name" value="Winged helix' DNA-binding domain"/>
    <property type="match status" value="1"/>
</dbReference>
<evidence type="ECO:0000313" key="11">
    <source>
        <dbReference type="Proteomes" id="UP000371977"/>
    </source>
</evidence>
<keyword evidence="11" id="KW-1185">Reference proteome</keyword>
<dbReference type="InterPro" id="IPR036388">
    <property type="entry name" value="WH-like_DNA-bd_sf"/>
</dbReference>
<evidence type="ECO:0000259" key="9">
    <source>
        <dbReference type="Pfam" id="PF02863"/>
    </source>
</evidence>
<feature type="domain" description="Arginine repressor DNA-binding" evidence="8">
    <location>
        <begin position="4"/>
        <end position="70"/>
    </location>
</feature>
<gene>
    <name evidence="7" type="primary">argR</name>
    <name evidence="10" type="ORF">ESZ50_08480</name>
</gene>
<comment type="subcellular location">
    <subcellularLocation>
        <location evidence="1 7">Cytoplasm</location>
    </subcellularLocation>
</comment>
<dbReference type="OrthoDB" id="9807089at2"/>
<dbReference type="GO" id="GO:1900079">
    <property type="term" value="P:regulation of arginine biosynthetic process"/>
    <property type="evidence" value="ECO:0007669"/>
    <property type="project" value="UniProtKB-UniRule"/>
</dbReference>
<evidence type="ECO:0000256" key="2">
    <source>
        <dbReference type="ARBA" id="ARBA00008316"/>
    </source>
</evidence>
<dbReference type="HAMAP" id="MF_00173">
    <property type="entry name" value="Arg_repressor"/>
    <property type="match status" value="1"/>
</dbReference>
<evidence type="ECO:0000256" key="3">
    <source>
        <dbReference type="ARBA" id="ARBA00022490"/>
    </source>
</evidence>
<dbReference type="InterPro" id="IPR036390">
    <property type="entry name" value="WH_DNA-bd_sf"/>
</dbReference>
<comment type="caution">
    <text evidence="10">The sequence shown here is derived from an EMBL/GenBank/DDBJ whole genome shotgun (WGS) entry which is preliminary data.</text>
</comment>
<dbReference type="AlphaFoldDB" id="A0A6C2C344"/>
<evidence type="ECO:0000256" key="7">
    <source>
        <dbReference type="HAMAP-Rule" id="MF_00173"/>
    </source>
</evidence>
<dbReference type="SUPFAM" id="SSF55252">
    <property type="entry name" value="C-terminal domain of arginine repressor"/>
    <property type="match status" value="1"/>
</dbReference>
<organism evidence="10 11">
    <name type="scientific">Weissella muntiaci</name>
    <dbReference type="NCBI Taxonomy" id="2508881"/>
    <lineage>
        <taxon>Bacteria</taxon>
        <taxon>Bacillati</taxon>
        <taxon>Bacillota</taxon>
        <taxon>Bacilli</taxon>
        <taxon>Lactobacillales</taxon>
        <taxon>Lactobacillaceae</taxon>
        <taxon>Weissella</taxon>
    </lineage>
</organism>
<dbReference type="EMBL" id="SDGZ01000020">
    <property type="protein sequence ID" value="TYC48391.1"/>
    <property type="molecule type" value="Genomic_DNA"/>
</dbReference>
<dbReference type="InterPro" id="IPR036251">
    <property type="entry name" value="Arg_repress_C_sf"/>
</dbReference>
<dbReference type="RefSeq" id="WP_148623138.1">
    <property type="nucleotide sequence ID" value="NZ_SDGZ01000020.1"/>
</dbReference>
<dbReference type="GO" id="GO:0005737">
    <property type="term" value="C:cytoplasm"/>
    <property type="evidence" value="ECO:0007669"/>
    <property type="project" value="UniProtKB-SubCell"/>
</dbReference>
<feature type="domain" description="Arginine repressor C-terminal" evidence="9">
    <location>
        <begin position="81"/>
        <end position="145"/>
    </location>
</feature>
<dbReference type="GO" id="GO:0034618">
    <property type="term" value="F:arginine binding"/>
    <property type="evidence" value="ECO:0007669"/>
    <property type="project" value="InterPro"/>
</dbReference>
<protein>
    <recommendedName>
        <fullName evidence="7">Arginine repressor</fullName>
    </recommendedName>
</protein>
<comment type="pathway">
    <text evidence="7">Amino-acid biosynthesis; L-arginine biosynthesis [regulation].</text>
</comment>
<keyword evidence="6 7" id="KW-0804">Transcription</keyword>